<keyword evidence="8 14" id="KW-0863">Zinc-finger</keyword>
<dbReference type="GO" id="GO:0016020">
    <property type="term" value="C:membrane"/>
    <property type="evidence" value="ECO:0007669"/>
    <property type="project" value="UniProtKB-SubCell"/>
</dbReference>
<dbReference type="PANTHER" id="PTHR46913">
    <property type="entry name" value="RING-H2 FINGER PROTEIN ATL16"/>
    <property type="match status" value="1"/>
</dbReference>
<evidence type="ECO:0000256" key="2">
    <source>
        <dbReference type="ARBA" id="ARBA00004167"/>
    </source>
</evidence>
<organism evidence="18 19">
    <name type="scientific">Cinchona calisaya</name>
    <dbReference type="NCBI Taxonomy" id="153742"/>
    <lineage>
        <taxon>Eukaryota</taxon>
        <taxon>Viridiplantae</taxon>
        <taxon>Streptophyta</taxon>
        <taxon>Embryophyta</taxon>
        <taxon>Tracheophyta</taxon>
        <taxon>Spermatophyta</taxon>
        <taxon>Magnoliopsida</taxon>
        <taxon>eudicotyledons</taxon>
        <taxon>Gunneridae</taxon>
        <taxon>Pentapetalae</taxon>
        <taxon>asterids</taxon>
        <taxon>lamiids</taxon>
        <taxon>Gentianales</taxon>
        <taxon>Rubiaceae</taxon>
        <taxon>Cinchonoideae</taxon>
        <taxon>Cinchoneae</taxon>
        <taxon>Cinchona</taxon>
    </lineage>
</organism>
<dbReference type="SMART" id="SM00184">
    <property type="entry name" value="RING"/>
    <property type="match status" value="1"/>
</dbReference>
<feature type="region of interest" description="Disordered" evidence="15">
    <location>
        <begin position="259"/>
        <end position="308"/>
    </location>
</feature>
<evidence type="ECO:0000256" key="9">
    <source>
        <dbReference type="ARBA" id="ARBA00022786"/>
    </source>
</evidence>
<keyword evidence="11 16" id="KW-1133">Transmembrane helix</keyword>
<dbReference type="GO" id="GO:0061630">
    <property type="term" value="F:ubiquitin protein ligase activity"/>
    <property type="evidence" value="ECO:0007669"/>
    <property type="project" value="UniProtKB-EC"/>
</dbReference>
<dbReference type="PANTHER" id="PTHR46913:SF1">
    <property type="entry name" value="RING-H2 FINGER PROTEIN ATL16"/>
    <property type="match status" value="1"/>
</dbReference>
<dbReference type="EMBL" id="JBJUIK010000013">
    <property type="protein sequence ID" value="KAL3505700.1"/>
    <property type="molecule type" value="Genomic_DNA"/>
</dbReference>
<dbReference type="InterPro" id="IPR013083">
    <property type="entry name" value="Znf_RING/FYVE/PHD"/>
</dbReference>
<evidence type="ECO:0000256" key="7">
    <source>
        <dbReference type="ARBA" id="ARBA00022723"/>
    </source>
</evidence>
<dbReference type="PROSITE" id="PS50089">
    <property type="entry name" value="ZF_RING_2"/>
    <property type="match status" value="1"/>
</dbReference>
<feature type="transmembrane region" description="Helical" evidence="16">
    <location>
        <begin position="24"/>
        <end position="46"/>
    </location>
</feature>
<evidence type="ECO:0000259" key="17">
    <source>
        <dbReference type="PROSITE" id="PS50089"/>
    </source>
</evidence>
<evidence type="ECO:0000256" key="4">
    <source>
        <dbReference type="ARBA" id="ARBA00012483"/>
    </source>
</evidence>
<sequence length="308" mass="34024">MEEDHLPRTSQTPDPKGFALSGKIMLSAIIILFFVVVLMVSLHLYAKWYLLRERRRQLLLRRRNRLNNNPRRAHIVFYVDSNNPASLMVPDDANRGLEPAVVSSLPVFVYSSKTKPEAQPEGLECAVCLSEFEDGEKGRLLPKCNHSFHIDCIDMWFHSHSTCPICRALVEPVIVPVRTSSVVEPGSISGLYSGCQQEEEEGDSSTASLGSRRKRLDLTAVRIEVPVRSELESELQMSSPASRGFRSPGTRLLTLKRILSMGRKTPTGTSSTTPCGAGTSCNSAATELDLESGPNELTRPLTPRSCEG</sequence>
<dbReference type="CDD" id="cd16461">
    <property type="entry name" value="RING-H2_EL5-like"/>
    <property type="match status" value="1"/>
</dbReference>
<evidence type="ECO:0000256" key="5">
    <source>
        <dbReference type="ARBA" id="ARBA00022679"/>
    </source>
</evidence>
<comment type="similarity">
    <text evidence="13">Belongs to the RING-type zinc finger family. ATL subfamily.</text>
</comment>
<dbReference type="Proteomes" id="UP001630127">
    <property type="component" value="Unassembled WGS sequence"/>
</dbReference>
<evidence type="ECO:0000256" key="14">
    <source>
        <dbReference type="PROSITE-ProRule" id="PRU00175"/>
    </source>
</evidence>
<feature type="domain" description="RING-type" evidence="17">
    <location>
        <begin position="125"/>
        <end position="167"/>
    </location>
</feature>
<evidence type="ECO:0000256" key="1">
    <source>
        <dbReference type="ARBA" id="ARBA00000900"/>
    </source>
</evidence>
<evidence type="ECO:0000256" key="12">
    <source>
        <dbReference type="ARBA" id="ARBA00023136"/>
    </source>
</evidence>
<keyword evidence="9" id="KW-0833">Ubl conjugation pathway</keyword>
<keyword evidence="12 16" id="KW-0472">Membrane</keyword>
<comment type="caution">
    <text evidence="18">The sequence shown here is derived from an EMBL/GenBank/DDBJ whole genome shotgun (WGS) entry which is preliminary data.</text>
</comment>
<evidence type="ECO:0000313" key="18">
    <source>
        <dbReference type="EMBL" id="KAL3505700.1"/>
    </source>
</evidence>
<reference evidence="18 19" key="1">
    <citation type="submission" date="2024-11" db="EMBL/GenBank/DDBJ databases">
        <title>A near-complete genome assembly of Cinchona calisaya.</title>
        <authorList>
            <person name="Lian D.C."/>
            <person name="Zhao X.W."/>
            <person name="Wei L."/>
        </authorList>
    </citation>
    <scope>NUCLEOTIDE SEQUENCE [LARGE SCALE GENOMIC DNA]</scope>
    <source>
        <tissue evidence="18">Nenye</tissue>
    </source>
</reference>
<dbReference type="InterPro" id="IPR001841">
    <property type="entry name" value="Znf_RING"/>
</dbReference>
<proteinExistence type="inferred from homology"/>
<dbReference type="EC" id="2.3.2.27" evidence="4"/>
<dbReference type="Gene3D" id="3.30.40.10">
    <property type="entry name" value="Zinc/RING finger domain, C3HC4 (zinc finger)"/>
    <property type="match status" value="1"/>
</dbReference>
<evidence type="ECO:0000256" key="11">
    <source>
        <dbReference type="ARBA" id="ARBA00022989"/>
    </source>
</evidence>
<keyword evidence="6 16" id="KW-0812">Transmembrane</keyword>
<evidence type="ECO:0000313" key="19">
    <source>
        <dbReference type="Proteomes" id="UP001630127"/>
    </source>
</evidence>
<evidence type="ECO:0000256" key="16">
    <source>
        <dbReference type="SAM" id="Phobius"/>
    </source>
</evidence>
<evidence type="ECO:0000256" key="10">
    <source>
        <dbReference type="ARBA" id="ARBA00022833"/>
    </source>
</evidence>
<feature type="compositionally biased region" description="Low complexity" evidence="15">
    <location>
        <begin position="265"/>
        <end position="281"/>
    </location>
</feature>
<comment type="subcellular location">
    <subcellularLocation>
        <location evidence="2">Membrane</location>
        <topology evidence="2">Single-pass membrane protein</topology>
    </subcellularLocation>
</comment>
<evidence type="ECO:0000256" key="13">
    <source>
        <dbReference type="ARBA" id="ARBA00024209"/>
    </source>
</evidence>
<keyword evidence="19" id="KW-1185">Reference proteome</keyword>
<keyword evidence="10" id="KW-0862">Zinc</keyword>
<comment type="pathway">
    <text evidence="3">Protein modification; protein ubiquitination.</text>
</comment>
<evidence type="ECO:0000256" key="8">
    <source>
        <dbReference type="ARBA" id="ARBA00022771"/>
    </source>
</evidence>
<protein>
    <recommendedName>
        <fullName evidence="4">RING-type E3 ubiquitin transferase</fullName>
        <ecNumber evidence="4">2.3.2.27</ecNumber>
    </recommendedName>
</protein>
<dbReference type="Pfam" id="PF13639">
    <property type="entry name" value="zf-RING_2"/>
    <property type="match status" value="1"/>
</dbReference>
<evidence type="ECO:0000256" key="3">
    <source>
        <dbReference type="ARBA" id="ARBA00004906"/>
    </source>
</evidence>
<keyword evidence="7" id="KW-0479">Metal-binding</keyword>
<dbReference type="InterPro" id="IPR044600">
    <property type="entry name" value="ATL1/ATL16-like"/>
</dbReference>
<name>A0ABD2YEB7_9GENT</name>
<dbReference type="GO" id="GO:0008270">
    <property type="term" value="F:zinc ion binding"/>
    <property type="evidence" value="ECO:0007669"/>
    <property type="project" value="UniProtKB-KW"/>
</dbReference>
<dbReference type="SUPFAM" id="SSF57850">
    <property type="entry name" value="RING/U-box"/>
    <property type="match status" value="1"/>
</dbReference>
<evidence type="ECO:0000256" key="15">
    <source>
        <dbReference type="SAM" id="MobiDB-lite"/>
    </source>
</evidence>
<comment type="catalytic activity">
    <reaction evidence="1">
        <text>S-ubiquitinyl-[E2 ubiquitin-conjugating enzyme]-L-cysteine + [acceptor protein]-L-lysine = [E2 ubiquitin-conjugating enzyme]-L-cysteine + N(6)-ubiquitinyl-[acceptor protein]-L-lysine.</text>
        <dbReference type="EC" id="2.3.2.27"/>
    </reaction>
</comment>
<keyword evidence="5" id="KW-0808">Transferase</keyword>
<dbReference type="AlphaFoldDB" id="A0ABD2YEB7"/>
<accession>A0ABD2YEB7</accession>
<dbReference type="FunFam" id="3.30.40.10:FF:000475">
    <property type="entry name" value="RING-H2 finger protein ATL3"/>
    <property type="match status" value="1"/>
</dbReference>
<gene>
    <name evidence="18" type="ORF">ACH5RR_031082</name>
</gene>
<evidence type="ECO:0000256" key="6">
    <source>
        <dbReference type="ARBA" id="ARBA00022692"/>
    </source>
</evidence>